<dbReference type="EMBL" id="CAUYUE010000003">
    <property type="protein sequence ID" value="CAK0756932.1"/>
    <property type="molecule type" value="Genomic_DNA"/>
</dbReference>
<feature type="region of interest" description="Disordered" evidence="1">
    <location>
        <begin position="1207"/>
        <end position="1258"/>
    </location>
</feature>
<feature type="region of interest" description="Disordered" evidence="1">
    <location>
        <begin position="1"/>
        <end position="20"/>
    </location>
</feature>
<evidence type="ECO:0000259" key="2">
    <source>
        <dbReference type="Pfam" id="PF07539"/>
    </source>
</evidence>
<feature type="region of interest" description="Disordered" evidence="1">
    <location>
        <begin position="895"/>
        <end position="922"/>
    </location>
</feature>
<keyword evidence="5" id="KW-1185">Reference proteome</keyword>
<dbReference type="Pfam" id="PF20416">
    <property type="entry name" value="UTP20"/>
    <property type="match status" value="1"/>
</dbReference>
<feature type="domain" description="U3 small nucleolar RNA-associated protein 20" evidence="3">
    <location>
        <begin position="1897"/>
        <end position="1948"/>
    </location>
</feature>
<gene>
    <name evidence="4" type="ORF">CVIRNUC_002496</name>
</gene>
<name>A0AAV1HVV9_9CHLO</name>
<proteinExistence type="predicted"/>
<evidence type="ECO:0000256" key="1">
    <source>
        <dbReference type="SAM" id="MobiDB-lite"/>
    </source>
</evidence>
<dbReference type="InterPro" id="IPR016024">
    <property type="entry name" value="ARM-type_fold"/>
</dbReference>
<organism evidence="4 5">
    <name type="scientific">Coccomyxa viridis</name>
    <dbReference type="NCBI Taxonomy" id="1274662"/>
    <lineage>
        <taxon>Eukaryota</taxon>
        <taxon>Viridiplantae</taxon>
        <taxon>Chlorophyta</taxon>
        <taxon>core chlorophytes</taxon>
        <taxon>Trebouxiophyceae</taxon>
        <taxon>Trebouxiophyceae incertae sedis</taxon>
        <taxon>Coccomyxaceae</taxon>
        <taxon>Coccomyxa</taxon>
    </lineage>
</organism>
<evidence type="ECO:0000259" key="3">
    <source>
        <dbReference type="Pfam" id="PF20416"/>
    </source>
</evidence>
<feature type="domain" description="U3 small nucleolar RNA-associated protein 20 N-terminal" evidence="2">
    <location>
        <begin position="943"/>
        <end position="1675"/>
    </location>
</feature>
<accession>A0AAV1HVV9</accession>
<evidence type="ECO:0000313" key="4">
    <source>
        <dbReference type="EMBL" id="CAK0756932.1"/>
    </source>
</evidence>
<dbReference type="InterPro" id="IPR011430">
    <property type="entry name" value="UTP20_N"/>
</dbReference>
<dbReference type="GO" id="GO:0030686">
    <property type="term" value="C:90S preribosome"/>
    <property type="evidence" value="ECO:0007669"/>
    <property type="project" value="TreeGrafter"/>
</dbReference>
<dbReference type="SUPFAM" id="SSF48371">
    <property type="entry name" value="ARM repeat"/>
    <property type="match status" value="2"/>
</dbReference>
<dbReference type="GO" id="GO:0032040">
    <property type="term" value="C:small-subunit processome"/>
    <property type="evidence" value="ECO:0007669"/>
    <property type="project" value="TreeGrafter"/>
</dbReference>
<dbReference type="InterPro" id="IPR052575">
    <property type="entry name" value="SSU_processome_comp_20"/>
</dbReference>
<comment type="caution">
    <text evidence="4">The sequence shown here is derived from an EMBL/GenBank/DDBJ whole genome shotgun (WGS) entry which is preliminary data.</text>
</comment>
<protein>
    <submittedName>
        <fullName evidence="4">Uncharacterized protein</fullName>
    </submittedName>
</protein>
<reference evidence="4 5" key="1">
    <citation type="submission" date="2023-10" db="EMBL/GenBank/DDBJ databases">
        <authorList>
            <person name="Maclean D."/>
            <person name="Macfadyen A."/>
        </authorList>
    </citation>
    <scope>NUCLEOTIDE SEQUENCE [LARGE SCALE GENOMIC DNA]</scope>
</reference>
<dbReference type="PANTHER" id="PTHR17695:SF11">
    <property type="entry name" value="SMALL SUBUNIT PROCESSOME COMPONENT 20 HOMOLOG"/>
    <property type="match status" value="1"/>
</dbReference>
<sequence length="1976" mass="210569">MAGYDSHDEDYDGNEQPKKRQKRFAFQSFAQRVAKVDVADVYRDGAPVREEPLAGAGSFLQEEIQKQRELHSTSHFLQATSAVNSLTQTLPLIVHHKDDVADIFLGAIRMEAGLSLEPILILVAALARDLQADFLPYVPRLAAALTALIEQGADRQPELLQHIFGCLSGVLRHLAQWLAAGLPGVLQETAPLRYSSTRHVRQLAAQSMGFLLRHARGKALRSGVRTIYAEQVMRPTEARTHGAGLLLAESLLGINHRLHSRAAAVLPLMLQEDILAPADLKGTKAQRKWTLDTLRDRAAEVNRVALDRLLQHTRRGSLQVLWDTALAEVEARLSHCEDTPTGAELAAAQRSVAHAADTVAQMVEYIRGSRVDDYAPLFDLNARLCAMNFRVSSTADGGGTTSASLPRTVLRLTAALVGAHGKDVGASGGLGVIAEVAPSWRPLLQQAPVQEVLPFVHRILHGPGAGAAAAQALGSVLLGALWRAIQEGQASVAMPLLLDMCQALQSQGHRFDNGQPLLERAEPGGEELAQHVCSVVQKQSATLAELWAALSCLQHATDEENKIVQACERVLQTEDVRSAASPDAHVSTMQLKSQALLLKASVAPTEATASVAMEAVSMLRQAPSRYEVLSMAAQLLQRMPLTDRASAGVSLRELLPLVEPNLAARSQAVRGATLRLLCACAQPLVPQQKSSSKEDGAPSSGEPQRLSSIFPGLAQIESQVCSLENGRAAANMLSGLKTAFEYSQVPPIQIRPVICALLGLLHIRFSLIWAPAAEALGMALKQHADIAWPLIFQALAKTQAELLSGRGAGQKPGQLEDTQDYDGALESLEERFQKQARQGGVGESGGCTDASVRLSTLLKALGHAPAGVVKGRAQDWVPLCLSFLSAKGNLAQWDAADPQPAEADAQAGGAQQAESPSEAAVAGAAGGQGQVLRIGARLWRGLAKDWLALLANLKDLRGVFASSALRRSLAAQILSSDSTLQQAALKGLRAFHLEYLRSGEPGKQLSTGSKKLRGTMDRLLRLAKDETLREELTSFELAADSDDAIPAAHRPGLIAVLVRLLWPRMRKRSGRLGGKGAPGSARAAILNFFTALEPAELRPLLALLLAPIGCAIRHHEGSPAEVPGSPDGDLFAEPWWADKLGAGDSAWWLGALNGERLAHLPGKQRVGLINALVDLLRHLGHRLALYLPAITAILVVLLEGAVSGLNQSTQQPLPGQAPAAGTGPVADSADTQQADQTVEAAKGHIHKAEDASEAGMGAKRGVNGVMTETTPSAPPTAEGGREVRSGALKLLAGIWSRFSAQAHDDPVFLRFFPAMAPLIGRIATEASAPAPPPLLQCVASFAASHKLALLLAEQPALLEAAISVLAAPHASAASRDASLAILESLLDQEQPLQETVLQQHTAHLLQSLQALVTAAAGSKGCALPRALKAKPKAAQRGPSRTESLRALSILERLAAMEDHSPSRGLVMQLSDALLPILATSAGSGRRRTRGDDAARLRVLGVLAAIWAKAAESSTQGTVQEEQLWRFAADLAPLAGSLDGRDTRAALAAAFAALAKLLPDLQHPSTLLTDLNAMSTTEVDAMDYDRRLQAYSSLRAEAWAGMGSVQTLPLLHQSLADMRRTDDLAIRSAAAQALGRLITAAKLDSARVEMLQGDMKGKRAVDLVHTVLFQQLRRTVPAPNLAVRQEHVDLLRALALAFPGQYPDLHALTDTDAELDFFNNVAHLQLHRRSRAFKRLGNACQNGLVGSNTLMGIAVPLLQQAILEGRSREGGHEMKDRERDQEANVVDTAVQVLGGVAARLDWPRYQQLLGTFSRAMQRTEGKAIIRAVCSIIDAFHFATEAAAGADALPVPTVLPSEGAMPAPAPPAMLDAAHGEDIQRALTRRVLPALQKQLVYKDGEAVRAPVALAIVKLLKRLPEAALRAALPTSLQKVANLLRTRLQRIRRGARPCPSRVLPPGCSPAAATGRAAPLLLLVSA</sequence>
<dbReference type="Proteomes" id="UP001314263">
    <property type="component" value="Unassembled WGS sequence"/>
</dbReference>
<dbReference type="InterPro" id="IPR046523">
    <property type="entry name" value="UTP20_dom"/>
</dbReference>
<dbReference type="Pfam" id="PF07539">
    <property type="entry name" value="UTP20_N"/>
    <property type="match status" value="1"/>
</dbReference>
<evidence type="ECO:0000313" key="5">
    <source>
        <dbReference type="Proteomes" id="UP001314263"/>
    </source>
</evidence>
<dbReference type="PANTHER" id="PTHR17695">
    <property type="entry name" value="SMALL SUBUNIT PROCESSOME COMPONENT 20 HOMOLOG"/>
    <property type="match status" value="1"/>
</dbReference>